<dbReference type="SUPFAM" id="SSF53098">
    <property type="entry name" value="Ribonuclease H-like"/>
    <property type="match status" value="1"/>
</dbReference>
<dbReference type="InterPro" id="IPR002559">
    <property type="entry name" value="Transposase_11"/>
</dbReference>
<organism evidence="7 8">
    <name type="scientific">Petrimonas mucosa</name>
    <dbReference type="NCBI Taxonomy" id="1642646"/>
    <lineage>
        <taxon>Bacteria</taxon>
        <taxon>Pseudomonadati</taxon>
        <taxon>Bacteroidota</taxon>
        <taxon>Bacteroidia</taxon>
        <taxon>Bacteroidales</taxon>
        <taxon>Dysgonomonadaceae</taxon>
        <taxon>Petrimonas</taxon>
    </lineage>
</organism>
<dbReference type="GO" id="GO:0003677">
    <property type="term" value="F:DNA binding"/>
    <property type="evidence" value="ECO:0007669"/>
    <property type="project" value="UniProtKB-KW"/>
</dbReference>
<dbReference type="Proteomes" id="UP000178485">
    <property type="component" value="Chromosome i"/>
</dbReference>
<name>A0A1G4G3D7_9BACT</name>
<dbReference type="GO" id="GO:0004803">
    <property type="term" value="F:transposase activity"/>
    <property type="evidence" value="ECO:0007669"/>
    <property type="project" value="InterPro"/>
</dbReference>
<dbReference type="Pfam" id="PF01609">
    <property type="entry name" value="DDE_Tnp_1"/>
    <property type="match status" value="1"/>
</dbReference>
<dbReference type="NCBIfam" id="NF033592">
    <property type="entry name" value="transpos_IS4_1"/>
    <property type="match status" value="1"/>
</dbReference>
<keyword evidence="4" id="KW-0233">DNA recombination</keyword>
<gene>
    <name evidence="7" type="ORF">ING2E5A_0184</name>
</gene>
<comment type="similarity">
    <text evidence="1">Belongs to the transposase 11 family.</text>
</comment>
<feature type="domain" description="DUF4372" evidence="6">
    <location>
        <begin position="9"/>
        <end position="77"/>
    </location>
</feature>
<dbReference type="RefSeq" id="WP_071135783.1">
    <property type="nucleotide sequence ID" value="NZ_LT608328.1"/>
</dbReference>
<dbReference type="GO" id="GO:0006313">
    <property type="term" value="P:DNA transposition"/>
    <property type="evidence" value="ECO:0007669"/>
    <property type="project" value="InterPro"/>
</dbReference>
<keyword evidence="8" id="KW-1185">Reference proteome</keyword>
<dbReference type="PANTHER" id="PTHR33258:SF1">
    <property type="entry name" value="TRANSPOSASE INSL FOR INSERTION SEQUENCE ELEMENT IS186A-RELATED"/>
    <property type="match status" value="1"/>
</dbReference>
<keyword evidence="2" id="KW-0815">Transposition</keyword>
<feature type="domain" description="Transposase IS4-like" evidence="5">
    <location>
        <begin position="130"/>
        <end position="340"/>
    </location>
</feature>
<evidence type="ECO:0000259" key="5">
    <source>
        <dbReference type="Pfam" id="PF01609"/>
    </source>
</evidence>
<sequence length="415" mass="48297">MNKSTYFFGQSVFGQLISMIDSGIIARNSKRHKADHYVKRFMAKDHLISMLFCVFAKCSSLREVAGAMLGLSGKTRHFQLGHIPYRSTLSDANKRRSVDFFSGVYHDLLREYQHVISDTRFKAVLNKQVEIFDSTVISLFQDILKCVGRTPSNGKRKGGIKVHTVINVDEPVPKMVWFTSAATHDHALLKKLSPDDNTIYVFDKGYNDYKAFKLFGKKGAGFVTRIKDDAVYKVEQELHVEECIHSGVLEDTIIEVTVKEDNGQGKLMLRKVVFYDRVLKRKFEFLTNLFDLRPDMIAALYKIRWQIELLFRQLKGNFPLKYFLGDNENAIKTQIYCALIVNLLLTVVQKRLKRRWAFSNLVSFCRIHLFNYLHLMRFLENPERDWQRDDKNLGMLTLFRGALTFENNRKLKKHV</sequence>
<dbReference type="STRING" id="1642646.ING2E5A_0184"/>
<evidence type="ECO:0000313" key="7">
    <source>
        <dbReference type="EMBL" id="SCM55265.1"/>
    </source>
</evidence>
<accession>A0A1G4G3D7</accession>
<dbReference type="InterPro" id="IPR012337">
    <property type="entry name" value="RNaseH-like_sf"/>
</dbReference>
<protein>
    <submittedName>
        <fullName evidence="7">Putative transposase y4zB</fullName>
    </submittedName>
</protein>
<dbReference type="InterPro" id="IPR025399">
    <property type="entry name" value="DUF4372"/>
</dbReference>
<evidence type="ECO:0000256" key="1">
    <source>
        <dbReference type="ARBA" id="ARBA00010075"/>
    </source>
</evidence>
<keyword evidence="3" id="KW-0238">DNA-binding</keyword>
<evidence type="ECO:0000259" key="6">
    <source>
        <dbReference type="Pfam" id="PF14294"/>
    </source>
</evidence>
<dbReference type="PANTHER" id="PTHR33258">
    <property type="entry name" value="TRANSPOSASE INSL FOR INSERTION SEQUENCE ELEMENT IS186A-RELATED"/>
    <property type="match status" value="1"/>
</dbReference>
<dbReference type="EMBL" id="LT608328">
    <property type="protein sequence ID" value="SCM55265.1"/>
    <property type="molecule type" value="Genomic_DNA"/>
</dbReference>
<dbReference type="KEGG" id="pmuc:ING2E5A_0184"/>
<dbReference type="Pfam" id="PF14294">
    <property type="entry name" value="DUF4372"/>
    <property type="match status" value="1"/>
</dbReference>
<evidence type="ECO:0000256" key="2">
    <source>
        <dbReference type="ARBA" id="ARBA00022578"/>
    </source>
</evidence>
<proteinExistence type="inferred from homology"/>
<dbReference type="AlphaFoldDB" id="A0A1G4G3D7"/>
<reference evidence="7 8" key="1">
    <citation type="submission" date="2016-08" db="EMBL/GenBank/DDBJ databases">
        <authorList>
            <person name="Seilhamer J.J."/>
        </authorList>
    </citation>
    <scope>NUCLEOTIDE SEQUENCE [LARGE SCALE GENOMIC DNA]</scope>
    <source>
        <strain evidence="7">ING2-E5A</strain>
    </source>
</reference>
<evidence type="ECO:0000313" key="8">
    <source>
        <dbReference type="Proteomes" id="UP000178485"/>
    </source>
</evidence>
<evidence type="ECO:0000256" key="3">
    <source>
        <dbReference type="ARBA" id="ARBA00023125"/>
    </source>
</evidence>
<evidence type="ECO:0000256" key="4">
    <source>
        <dbReference type="ARBA" id="ARBA00023172"/>
    </source>
</evidence>
<dbReference type="InterPro" id="IPR047952">
    <property type="entry name" value="Transpos_IS4"/>
</dbReference>